<keyword evidence="3 9" id="KW-0560">Oxidoreductase</keyword>
<evidence type="ECO:0000256" key="1">
    <source>
        <dbReference type="ARBA" id="ARBA00007406"/>
    </source>
</evidence>
<dbReference type="EMBL" id="SOAX01000003">
    <property type="protein sequence ID" value="TDT41422.1"/>
    <property type="molecule type" value="Genomic_DNA"/>
</dbReference>
<evidence type="ECO:0000256" key="6">
    <source>
        <dbReference type="PIRSR" id="PIRSR000149-3"/>
    </source>
</evidence>
<feature type="binding site" evidence="5">
    <location>
        <begin position="152"/>
        <end position="154"/>
    </location>
    <ligand>
        <name>D-glyceraldehyde 3-phosphate</name>
        <dbReference type="ChEBI" id="CHEBI:59776"/>
    </ligand>
</feature>
<feature type="binding site" evidence="6">
    <location>
        <position position="315"/>
    </location>
    <ligand>
        <name>NAD(+)</name>
        <dbReference type="ChEBI" id="CHEBI:57540"/>
    </ligand>
</feature>
<dbReference type="GO" id="GO:0051287">
    <property type="term" value="F:NAD binding"/>
    <property type="evidence" value="ECO:0007669"/>
    <property type="project" value="InterPro"/>
</dbReference>
<evidence type="ECO:0000313" key="11">
    <source>
        <dbReference type="EMBL" id="TDT41422.1"/>
    </source>
</evidence>
<evidence type="ECO:0000256" key="8">
    <source>
        <dbReference type="RuleBase" id="RU000397"/>
    </source>
</evidence>
<feature type="binding site" evidence="6">
    <location>
        <begin position="11"/>
        <end position="12"/>
    </location>
    <ligand>
        <name>NAD(+)</name>
        <dbReference type="ChEBI" id="CHEBI:57540"/>
    </ligand>
</feature>
<feature type="binding site" evidence="5">
    <location>
        <position position="234"/>
    </location>
    <ligand>
        <name>D-glyceraldehyde 3-phosphate</name>
        <dbReference type="ChEBI" id="CHEBI:59776"/>
    </ligand>
</feature>
<feature type="site" description="Activates thiol group during catalysis" evidence="7">
    <location>
        <position position="180"/>
    </location>
</feature>
<evidence type="ECO:0000256" key="4">
    <source>
        <dbReference type="PIRSR" id="PIRSR000149-1"/>
    </source>
</evidence>
<dbReference type="GO" id="GO:0016620">
    <property type="term" value="F:oxidoreductase activity, acting on the aldehyde or oxo group of donors, NAD or NADP as acceptor"/>
    <property type="evidence" value="ECO:0007669"/>
    <property type="project" value="InterPro"/>
</dbReference>
<dbReference type="SMART" id="SM00846">
    <property type="entry name" value="Gp_dh_N"/>
    <property type="match status" value="1"/>
</dbReference>
<feature type="binding site" evidence="5">
    <location>
        <begin position="211"/>
        <end position="212"/>
    </location>
    <ligand>
        <name>D-glyceraldehyde 3-phosphate</name>
        <dbReference type="ChEBI" id="CHEBI:59776"/>
    </ligand>
</feature>
<dbReference type="GO" id="GO:0050661">
    <property type="term" value="F:NADP binding"/>
    <property type="evidence" value="ECO:0007669"/>
    <property type="project" value="InterPro"/>
</dbReference>
<gene>
    <name evidence="11" type="ORF">DES49_1506</name>
</gene>
<comment type="subunit">
    <text evidence="2">Homotetramer.</text>
</comment>
<protein>
    <recommendedName>
        <fullName evidence="9">Glyceraldehyde-3-phosphate dehydrogenase</fullName>
        <ecNumber evidence="9">1.2.1.-</ecNumber>
    </recommendedName>
</protein>
<feature type="domain" description="Glyceraldehyde 3-phosphate dehydrogenase NAD(P) binding" evidence="10">
    <location>
        <begin position="2"/>
        <end position="153"/>
    </location>
</feature>
<dbReference type="Pfam" id="PF02800">
    <property type="entry name" value="Gp_dh_C"/>
    <property type="match status" value="1"/>
</dbReference>
<keyword evidence="6" id="KW-0520">NAD</keyword>
<dbReference type="GO" id="GO:0006006">
    <property type="term" value="P:glucose metabolic process"/>
    <property type="evidence" value="ECO:0007669"/>
    <property type="project" value="InterPro"/>
</dbReference>
<dbReference type="InterPro" id="IPR020831">
    <property type="entry name" value="GlycerAld/Erythrose_P_DH"/>
</dbReference>
<keyword evidence="12" id="KW-1185">Reference proteome</keyword>
<name>A0A4R7JSZ8_9GAMM</name>
<evidence type="ECO:0000256" key="9">
    <source>
        <dbReference type="RuleBase" id="RU361160"/>
    </source>
</evidence>
<dbReference type="NCBIfam" id="TIGR01534">
    <property type="entry name" value="GAPDH-I"/>
    <property type="match status" value="1"/>
</dbReference>
<comment type="caution">
    <text evidence="11">The sequence shown here is derived from an EMBL/GenBank/DDBJ whole genome shotgun (WGS) entry which is preliminary data.</text>
</comment>
<evidence type="ECO:0000256" key="7">
    <source>
        <dbReference type="PIRSR" id="PIRSR000149-4"/>
    </source>
</evidence>
<dbReference type="FunFam" id="3.40.50.720:FF:000001">
    <property type="entry name" value="Glyceraldehyde-3-phosphate dehydrogenase"/>
    <property type="match status" value="1"/>
</dbReference>
<dbReference type="AlphaFoldDB" id="A0A4R7JSZ8"/>
<dbReference type="EC" id="1.2.1.-" evidence="9"/>
<feature type="binding site" evidence="5">
    <location>
        <position position="183"/>
    </location>
    <ligand>
        <name>D-glyceraldehyde 3-phosphate</name>
        <dbReference type="ChEBI" id="CHEBI:59776"/>
    </ligand>
</feature>
<dbReference type="InterPro" id="IPR020829">
    <property type="entry name" value="GlycerAld_3-P_DH_cat"/>
</dbReference>
<dbReference type="PROSITE" id="PS00071">
    <property type="entry name" value="GAPDH"/>
    <property type="match status" value="1"/>
</dbReference>
<dbReference type="SUPFAM" id="SSF51735">
    <property type="entry name" value="NAD(P)-binding Rossmann-fold domains"/>
    <property type="match status" value="1"/>
</dbReference>
<evidence type="ECO:0000256" key="2">
    <source>
        <dbReference type="ARBA" id="ARBA00011881"/>
    </source>
</evidence>
<dbReference type="FunFam" id="3.30.360.10:FF:000002">
    <property type="entry name" value="Glyceraldehyde-3-phosphate dehydrogenase"/>
    <property type="match status" value="1"/>
</dbReference>
<organism evidence="11 12">
    <name type="scientific">Halospina denitrificans</name>
    <dbReference type="NCBI Taxonomy" id="332522"/>
    <lineage>
        <taxon>Bacteria</taxon>
        <taxon>Pseudomonadati</taxon>
        <taxon>Pseudomonadota</taxon>
        <taxon>Gammaproteobacteria</taxon>
        <taxon>Halospina</taxon>
    </lineage>
</organism>
<evidence type="ECO:0000256" key="3">
    <source>
        <dbReference type="ARBA" id="ARBA00023002"/>
    </source>
</evidence>
<dbReference type="PANTHER" id="PTHR43148">
    <property type="entry name" value="GLYCERALDEHYDE-3-PHOSPHATE DEHYDROGENASE 2"/>
    <property type="match status" value="1"/>
</dbReference>
<accession>A0A4R7JSZ8</accession>
<dbReference type="Gene3D" id="3.30.360.10">
    <property type="entry name" value="Dihydrodipicolinate Reductase, domain 2"/>
    <property type="match status" value="1"/>
</dbReference>
<dbReference type="InterPro" id="IPR006424">
    <property type="entry name" value="Glyceraldehyde-3-P_DH_1"/>
</dbReference>
<comment type="similarity">
    <text evidence="1 8">Belongs to the glyceraldehyde-3-phosphate dehydrogenase family.</text>
</comment>
<dbReference type="RefSeq" id="WP_133735790.1">
    <property type="nucleotide sequence ID" value="NZ_SOAX01000003.1"/>
</dbReference>
<dbReference type="InterPro" id="IPR020830">
    <property type="entry name" value="GlycerAld_3-P_DH_AS"/>
</dbReference>
<dbReference type="CDD" id="cd05214">
    <property type="entry name" value="GAPDH_I_N"/>
    <property type="match status" value="1"/>
</dbReference>
<sequence>MLRVAISGFGRIGRCLVWAIHERGLENQIEVVAINDLVEPRVLCHLLRHDTTHGHFRTPVTLDGDHLTVGNQEILCLSEKDPAQLPWKDLGVDVVLECTGKMKKRELLSGHLDAGAHRVLVSYPVPDADRTVVYGINHDQLTDDDRIVSNASCTTNCLAPIAKVLDEAFGVEQGQMTTIHAYTNDQNLIDKAHKDLYRARAAASNLIPTKTGAADAVGLVLPRLAGKLDGMAVRVPTINVSMVDLHAILKHEVSVNDLNSAMKKASDGALRNVLGYTDEPLVSVDFNHSPFSAVYDASQTRVLGTQVKVLAWYDNEWGFTNRMLDVARLMGD</sequence>
<dbReference type="SUPFAM" id="SSF55347">
    <property type="entry name" value="Glyceraldehyde-3-phosphate dehydrogenase-like, C-terminal domain"/>
    <property type="match status" value="1"/>
</dbReference>
<feature type="binding site" evidence="6">
    <location>
        <position position="122"/>
    </location>
    <ligand>
        <name>NAD(+)</name>
        <dbReference type="ChEBI" id="CHEBI:57540"/>
    </ligand>
</feature>
<evidence type="ECO:0000259" key="10">
    <source>
        <dbReference type="SMART" id="SM00846"/>
    </source>
</evidence>
<reference evidence="11 12" key="1">
    <citation type="submission" date="2019-03" db="EMBL/GenBank/DDBJ databases">
        <title>Genomic Encyclopedia of Type Strains, Phase IV (KMG-IV): sequencing the most valuable type-strain genomes for metagenomic binning, comparative biology and taxonomic classification.</title>
        <authorList>
            <person name="Goeker M."/>
        </authorList>
    </citation>
    <scope>NUCLEOTIDE SEQUENCE [LARGE SCALE GENOMIC DNA]</scope>
    <source>
        <strain evidence="11 12">DSM 15505</strain>
    </source>
</reference>
<dbReference type="PIRSF" id="PIRSF000149">
    <property type="entry name" value="GAP_DH"/>
    <property type="match status" value="1"/>
</dbReference>
<dbReference type="OrthoDB" id="9803304at2"/>
<dbReference type="InterPro" id="IPR036291">
    <property type="entry name" value="NAD(P)-bd_dom_sf"/>
</dbReference>
<dbReference type="PRINTS" id="PR00078">
    <property type="entry name" value="G3PDHDRGNASE"/>
</dbReference>
<proteinExistence type="inferred from homology"/>
<dbReference type="Proteomes" id="UP000295830">
    <property type="component" value="Unassembled WGS sequence"/>
</dbReference>
<evidence type="ECO:0000313" key="12">
    <source>
        <dbReference type="Proteomes" id="UP000295830"/>
    </source>
</evidence>
<feature type="active site" description="Nucleophile" evidence="4">
    <location>
        <position position="153"/>
    </location>
</feature>
<dbReference type="InterPro" id="IPR020828">
    <property type="entry name" value="GlycerAld_3-P_DH_NAD(P)-bd"/>
</dbReference>
<dbReference type="Pfam" id="PF00044">
    <property type="entry name" value="Gp_dh_N"/>
    <property type="match status" value="1"/>
</dbReference>
<dbReference type="CDD" id="cd18126">
    <property type="entry name" value="GAPDH_I_C"/>
    <property type="match status" value="1"/>
</dbReference>
<evidence type="ECO:0000256" key="5">
    <source>
        <dbReference type="PIRSR" id="PIRSR000149-2"/>
    </source>
</evidence>
<feature type="binding site" evidence="6">
    <location>
        <position position="36"/>
    </location>
    <ligand>
        <name>NAD(+)</name>
        <dbReference type="ChEBI" id="CHEBI:57540"/>
    </ligand>
</feature>
<dbReference type="Gene3D" id="3.40.50.720">
    <property type="entry name" value="NAD(P)-binding Rossmann-like Domain"/>
    <property type="match status" value="1"/>
</dbReference>
<keyword evidence="6" id="KW-0547">Nucleotide-binding</keyword>